<dbReference type="Proteomes" id="UP000887116">
    <property type="component" value="Unassembled WGS sequence"/>
</dbReference>
<gene>
    <name evidence="1" type="ORF">TNCT_415691</name>
</gene>
<evidence type="ECO:0000313" key="1">
    <source>
        <dbReference type="EMBL" id="GFR13734.1"/>
    </source>
</evidence>
<keyword evidence="2" id="KW-1185">Reference proteome</keyword>
<dbReference type="EMBL" id="BMAO01026976">
    <property type="protein sequence ID" value="GFR13734.1"/>
    <property type="molecule type" value="Genomic_DNA"/>
</dbReference>
<reference evidence="1" key="1">
    <citation type="submission" date="2020-07" db="EMBL/GenBank/DDBJ databases">
        <title>Multicomponent nature underlies the extraordinary mechanical properties of spider dragline silk.</title>
        <authorList>
            <person name="Kono N."/>
            <person name="Nakamura H."/>
            <person name="Mori M."/>
            <person name="Yoshida Y."/>
            <person name="Ohtoshi R."/>
            <person name="Malay A.D."/>
            <person name="Moran D.A.P."/>
            <person name="Tomita M."/>
            <person name="Numata K."/>
            <person name="Arakawa K."/>
        </authorList>
    </citation>
    <scope>NUCLEOTIDE SEQUENCE</scope>
</reference>
<protein>
    <submittedName>
        <fullName evidence="1">Uncharacterized protein</fullName>
    </submittedName>
</protein>
<proteinExistence type="predicted"/>
<evidence type="ECO:0000313" key="2">
    <source>
        <dbReference type="Proteomes" id="UP000887116"/>
    </source>
</evidence>
<name>A0A8X6LN99_TRICU</name>
<dbReference type="AlphaFoldDB" id="A0A8X6LN99"/>
<accession>A0A8X6LN99</accession>
<dbReference type="OrthoDB" id="10292694at2759"/>
<comment type="caution">
    <text evidence="1">The sequence shown here is derived from an EMBL/GenBank/DDBJ whole genome shotgun (WGS) entry which is preliminary data.</text>
</comment>
<sequence length="115" mass="12840">MSCCNKRKPMELFKEIESSSPASSENKCLRLSSNKLTVQISSRFNTKDRNFPSTFSNTIHKELYLSNFLLLLVTASKGTNSGEDADTYTSILSIGMRMVRDAEDQGCEPLEVFTG</sequence>
<organism evidence="1 2">
    <name type="scientific">Trichonephila clavata</name>
    <name type="common">Joro spider</name>
    <name type="synonym">Nephila clavata</name>
    <dbReference type="NCBI Taxonomy" id="2740835"/>
    <lineage>
        <taxon>Eukaryota</taxon>
        <taxon>Metazoa</taxon>
        <taxon>Ecdysozoa</taxon>
        <taxon>Arthropoda</taxon>
        <taxon>Chelicerata</taxon>
        <taxon>Arachnida</taxon>
        <taxon>Araneae</taxon>
        <taxon>Araneomorphae</taxon>
        <taxon>Entelegynae</taxon>
        <taxon>Araneoidea</taxon>
        <taxon>Nephilidae</taxon>
        <taxon>Trichonephila</taxon>
    </lineage>
</organism>